<protein>
    <recommendedName>
        <fullName evidence="4">DUF4350 domain-containing protein</fullName>
    </recommendedName>
</protein>
<dbReference type="OrthoDB" id="1111222at2"/>
<evidence type="ECO:0000313" key="3">
    <source>
        <dbReference type="Proteomes" id="UP000243887"/>
    </source>
</evidence>
<keyword evidence="1" id="KW-0472">Membrane</keyword>
<dbReference type="AlphaFoldDB" id="A0A1I3RZQ4"/>
<evidence type="ECO:0000313" key="2">
    <source>
        <dbReference type="EMBL" id="SFJ50767.1"/>
    </source>
</evidence>
<dbReference type="EMBL" id="FORU01000009">
    <property type="protein sequence ID" value="SFJ50767.1"/>
    <property type="molecule type" value="Genomic_DNA"/>
</dbReference>
<dbReference type="Proteomes" id="UP000243887">
    <property type="component" value="Unassembled WGS sequence"/>
</dbReference>
<proteinExistence type="predicted"/>
<name>A0A1I3RZQ4_9FLAO</name>
<sequence length="399" mass="46668">MNRTLVKYVGLFVAVLILIIGLEWSKPKRIDWHDTSMSINSKKPFGLYIFDQQIDGLLNGKKIHHVSSFSDTYLKNWNQDSLVKSSFLYINYDAYLSKSMMDTILNLANKGNSIFISSAQFDYNLLDTLGLSSYQHYVPEENTFSVWTTNQNLSKGRFNLKRAFTNYCFDIPDKNKINYEVLGFQNTSEKTAPNFLKAPFGDGLIYLHTQPLAFSNYNLLESNNHLYVENILSYIQTDDVYWVAKKTDLTEPVSYSLLRFILTNPSLKWSWYFFLIGLIVFICFTAKRKQRIIPIIHPVKNTSVEFTKTISGLYIETKDYKGIMQKQINQTLEEIRRKYRIDTRILNSDFIDVFESKSGIDRKNIQNWINIVKYIQSNSIVKEEEFLIKLNQATEKLWN</sequence>
<dbReference type="STRING" id="1150112.SAMN04487893_10946"/>
<gene>
    <name evidence="2" type="ORF">SAMN04487893_10946</name>
</gene>
<reference evidence="3" key="1">
    <citation type="submission" date="2016-10" db="EMBL/GenBank/DDBJ databases">
        <authorList>
            <person name="Varghese N."/>
            <person name="Submissions S."/>
        </authorList>
    </citation>
    <scope>NUCLEOTIDE SEQUENCE [LARGE SCALE GENOMIC DNA]</scope>
    <source>
        <strain evidence="3">DSM 26542</strain>
    </source>
</reference>
<evidence type="ECO:0000256" key="1">
    <source>
        <dbReference type="SAM" id="Phobius"/>
    </source>
</evidence>
<feature type="transmembrane region" description="Helical" evidence="1">
    <location>
        <begin position="269"/>
        <end position="286"/>
    </location>
</feature>
<keyword evidence="1" id="KW-1133">Transmembrane helix</keyword>
<evidence type="ECO:0008006" key="4">
    <source>
        <dbReference type="Google" id="ProtNLM"/>
    </source>
</evidence>
<dbReference type="RefSeq" id="WP_090679323.1">
    <property type="nucleotide sequence ID" value="NZ_FORU01000009.1"/>
</dbReference>
<keyword evidence="3" id="KW-1185">Reference proteome</keyword>
<keyword evidence="1" id="KW-0812">Transmembrane</keyword>
<accession>A0A1I3RZQ4</accession>
<organism evidence="2 3">
    <name type="scientific">Myroides guanonis</name>
    <dbReference type="NCBI Taxonomy" id="1150112"/>
    <lineage>
        <taxon>Bacteria</taxon>
        <taxon>Pseudomonadati</taxon>
        <taxon>Bacteroidota</taxon>
        <taxon>Flavobacteriia</taxon>
        <taxon>Flavobacteriales</taxon>
        <taxon>Flavobacteriaceae</taxon>
        <taxon>Myroides</taxon>
    </lineage>
</organism>